<dbReference type="EMBL" id="CM045769">
    <property type="protein sequence ID" value="KAI7994461.1"/>
    <property type="molecule type" value="Genomic_DNA"/>
</dbReference>
<dbReference type="Proteomes" id="UP001060215">
    <property type="component" value="Chromosome 12"/>
</dbReference>
<gene>
    <name evidence="1" type="ORF">LOK49_LG11G01226</name>
</gene>
<sequence length="670" mass="76963">MAKTNYKRFYGKIDFDLNRTPDESNCKQQKQLYRAIQKGDLGSVRRFCHSDSEIARRDITEISVTALMIAVKTEQRIEFIQELLGFIQELLGSNPEMALAWQNKEGNTVLHEAAIVGHVEAAKLLVPKYKKLLDIANYDECLPLHSAAACGQREILSYLLSIYKLHMLKDYEHHMLVSLAIDARFFDVAIHLLRQQWATCRPMTTVSHLEKIAEMPSAFPSGTNRNIWQRCIYNWVPFDIEIFHDNRVGRENSEESSQRPTIYCQFFSEVWHKLHAIDPWKLLEIIVPHVKHVRDTKLMHYGALHLFEYLFQELGKSSQPPKTLERPFLLGAKHGITEIVKRILVAFPRVIDCRDEEEHSALHLAVLCRHDNVFDIILQQTGVAFPDVVAYVDKECCSALHLAVMYRNEKVFNMIVQRRGVSKQLLSKWNCKGNNILHMAGQMPYQPQLEVASGAVLQMQRDLQWYKEVEKLLLEHARIAMNNDRKTPAMVFEEEHRRMIQSEEQWIVGMATTCIVATTIIGTIAFAAAIQVPGGNNGEGRPIFYEETTFKIFSASNAIALYSAISTFLIFLSIFTSRYASIDFLYAIPNRLIIGLIFLFFSVTSMIVAFGSALYLMFSEENQYVILTPVITLSCVPVILFSFLQLPLLLNMMKTTYCRSMFSPLDKKER</sequence>
<protein>
    <submittedName>
        <fullName evidence="1">Ankyrin repeat-containing protein ITN1</fullName>
    </submittedName>
</protein>
<evidence type="ECO:0000313" key="2">
    <source>
        <dbReference type="Proteomes" id="UP001060215"/>
    </source>
</evidence>
<name>A0ACC0G4C8_9ERIC</name>
<proteinExistence type="predicted"/>
<accession>A0ACC0G4C8</accession>
<reference evidence="1 2" key="1">
    <citation type="journal article" date="2022" name="Plant J.">
        <title>Chromosome-level genome of Camellia lanceoleosa provides a valuable resource for understanding genome evolution and self-incompatibility.</title>
        <authorList>
            <person name="Gong W."/>
            <person name="Xiao S."/>
            <person name="Wang L."/>
            <person name="Liao Z."/>
            <person name="Chang Y."/>
            <person name="Mo W."/>
            <person name="Hu G."/>
            <person name="Li W."/>
            <person name="Zhao G."/>
            <person name="Zhu H."/>
            <person name="Hu X."/>
            <person name="Ji K."/>
            <person name="Xiang X."/>
            <person name="Song Q."/>
            <person name="Yuan D."/>
            <person name="Jin S."/>
            <person name="Zhang L."/>
        </authorList>
    </citation>
    <scope>NUCLEOTIDE SEQUENCE [LARGE SCALE GENOMIC DNA]</scope>
    <source>
        <strain evidence="1">SQ_2022a</strain>
    </source>
</reference>
<evidence type="ECO:0000313" key="1">
    <source>
        <dbReference type="EMBL" id="KAI7994461.1"/>
    </source>
</evidence>
<organism evidence="1 2">
    <name type="scientific">Camellia lanceoleosa</name>
    <dbReference type="NCBI Taxonomy" id="1840588"/>
    <lineage>
        <taxon>Eukaryota</taxon>
        <taxon>Viridiplantae</taxon>
        <taxon>Streptophyta</taxon>
        <taxon>Embryophyta</taxon>
        <taxon>Tracheophyta</taxon>
        <taxon>Spermatophyta</taxon>
        <taxon>Magnoliopsida</taxon>
        <taxon>eudicotyledons</taxon>
        <taxon>Gunneridae</taxon>
        <taxon>Pentapetalae</taxon>
        <taxon>asterids</taxon>
        <taxon>Ericales</taxon>
        <taxon>Theaceae</taxon>
        <taxon>Camellia</taxon>
    </lineage>
</organism>
<comment type="caution">
    <text evidence="1">The sequence shown here is derived from an EMBL/GenBank/DDBJ whole genome shotgun (WGS) entry which is preliminary data.</text>
</comment>
<keyword evidence="2" id="KW-1185">Reference proteome</keyword>